<dbReference type="EMBL" id="UINC01041927">
    <property type="protein sequence ID" value="SVB43854.1"/>
    <property type="molecule type" value="Genomic_DNA"/>
</dbReference>
<gene>
    <name evidence="2" type="ORF">METZ01_LOCUS196708</name>
</gene>
<dbReference type="PANTHER" id="PTHR24104">
    <property type="entry name" value="E3 UBIQUITIN-PROTEIN LIGASE NHLRC1-RELATED"/>
    <property type="match status" value="1"/>
</dbReference>
<dbReference type="Gene3D" id="2.120.10.30">
    <property type="entry name" value="TolB, C-terminal domain"/>
    <property type="match status" value="1"/>
</dbReference>
<evidence type="ECO:0000256" key="1">
    <source>
        <dbReference type="ARBA" id="ARBA00022737"/>
    </source>
</evidence>
<dbReference type="InterPro" id="IPR011042">
    <property type="entry name" value="6-blade_b-propeller_TolB-like"/>
</dbReference>
<keyword evidence="1" id="KW-0677">Repeat</keyword>
<dbReference type="SUPFAM" id="SSF101898">
    <property type="entry name" value="NHL repeat"/>
    <property type="match status" value="1"/>
</dbReference>
<protein>
    <recommendedName>
        <fullName evidence="3">SMP-30/Gluconolactonase/LRE-like region domain-containing protein</fullName>
    </recommendedName>
</protein>
<organism evidence="2">
    <name type="scientific">marine metagenome</name>
    <dbReference type="NCBI Taxonomy" id="408172"/>
    <lineage>
        <taxon>unclassified sequences</taxon>
        <taxon>metagenomes</taxon>
        <taxon>ecological metagenomes</taxon>
    </lineage>
</organism>
<evidence type="ECO:0008006" key="3">
    <source>
        <dbReference type="Google" id="ProtNLM"/>
    </source>
</evidence>
<accession>A0A382E131</accession>
<dbReference type="Pfam" id="PF01436">
    <property type="entry name" value="NHL"/>
    <property type="match status" value="1"/>
</dbReference>
<reference evidence="2" key="1">
    <citation type="submission" date="2018-05" db="EMBL/GenBank/DDBJ databases">
        <authorList>
            <person name="Lanie J.A."/>
            <person name="Ng W.-L."/>
            <person name="Kazmierczak K.M."/>
            <person name="Andrzejewski T.M."/>
            <person name="Davidsen T.M."/>
            <person name="Wayne K.J."/>
            <person name="Tettelin H."/>
            <person name="Glass J.I."/>
            <person name="Rusch D."/>
            <person name="Podicherti R."/>
            <person name="Tsui H.-C.T."/>
            <person name="Winkler M.E."/>
        </authorList>
    </citation>
    <scope>NUCLEOTIDE SEQUENCE</scope>
</reference>
<dbReference type="PROSITE" id="PS51125">
    <property type="entry name" value="NHL"/>
    <property type="match status" value="2"/>
</dbReference>
<sequence length="340" mass="36677">MSTVVRGLVYSLFFSMMGIGYGQPPANPYPDSYQTIESWGDLPNGRVWGATSAVYPASDGSGNIWVAERCGQNDCAGSEDVAPILLFSAPGEVIRSFGEGLFAWPHGIFVDGDNNVWVTDARVSGGKGAQVHKFSENGDLLMSLGTAGYAGHGQNEFRGPSDVLVAPNGDIFVADGHGRGQFANSGDRIVKFNVNGEFLMAWGSTGTGPGEFQDPHALALDSQGRLYVGDRENRRVQIFDQNGNYINHYNQFGRPSGLFIDKQDNIYVADSESRTISNPGYRRGIWIADPHGWITGFIPDPEPNPEEIGTSLAEGVAVDSDGNIYAALVGPRGMNKYVKR</sequence>
<dbReference type="GO" id="GO:0008270">
    <property type="term" value="F:zinc ion binding"/>
    <property type="evidence" value="ECO:0007669"/>
    <property type="project" value="UniProtKB-KW"/>
</dbReference>
<dbReference type="InterPro" id="IPR001258">
    <property type="entry name" value="NHL_repeat"/>
</dbReference>
<proteinExistence type="predicted"/>
<dbReference type="InterPro" id="IPR050952">
    <property type="entry name" value="TRIM-NHL_E3_ligases"/>
</dbReference>
<name>A0A382E131_9ZZZZ</name>
<evidence type="ECO:0000313" key="2">
    <source>
        <dbReference type="EMBL" id="SVB43854.1"/>
    </source>
</evidence>
<dbReference type="CDD" id="cd14958">
    <property type="entry name" value="NHL_PAL_like"/>
    <property type="match status" value="1"/>
</dbReference>
<dbReference type="PANTHER" id="PTHR24104:SF25">
    <property type="entry name" value="PROTEIN LIN-41"/>
    <property type="match status" value="1"/>
</dbReference>
<dbReference type="AlphaFoldDB" id="A0A382E131"/>